<dbReference type="EMBL" id="RXFT01000003">
    <property type="protein sequence ID" value="RUR67347.1"/>
    <property type="molecule type" value="Genomic_DNA"/>
</dbReference>
<gene>
    <name evidence="2" type="ORF">EJP67_09770</name>
</gene>
<evidence type="ECO:0000313" key="2">
    <source>
        <dbReference type="EMBL" id="RUR67347.1"/>
    </source>
</evidence>
<dbReference type="AlphaFoldDB" id="A0A3S0XR12"/>
<dbReference type="Proteomes" id="UP000281118">
    <property type="component" value="Unassembled WGS sequence"/>
</dbReference>
<keyword evidence="1" id="KW-0175">Coiled coil</keyword>
<evidence type="ECO:0000256" key="1">
    <source>
        <dbReference type="SAM" id="Coils"/>
    </source>
</evidence>
<reference evidence="2 3" key="1">
    <citation type="submission" date="2018-12" db="EMBL/GenBank/DDBJ databases">
        <title>The genome sequences of Variovorax guangxiensis DSM 27352.</title>
        <authorList>
            <person name="Gao J."/>
            <person name="Sun J."/>
        </authorList>
    </citation>
    <scope>NUCLEOTIDE SEQUENCE [LARGE SCALE GENOMIC DNA]</scope>
    <source>
        <strain evidence="2 3">DSM 27352</strain>
    </source>
</reference>
<comment type="caution">
    <text evidence="2">The sequence shown here is derived from an EMBL/GenBank/DDBJ whole genome shotgun (WGS) entry which is preliminary data.</text>
</comment>
<accession>A0A3S0XR12</accession>
<evidence type="ECO:0000313" key="3">
    <source>
        <dbReference type="Proteomes" id="UP000281118"/>
    </source>
</evidence>
<protein>
    <submittedName>
        <fullName evidence="2">Uncharacterized protein</fullName>
    </submittedName>
</protein>
<name>A0A3S0XR12_9BURK</name>
<feature type="coiled-coil region" evidence="1">
    <location>
        <begin position="177"/>
        <end position="204"/>
    </location>
</feature>
<organism evidence="2 3">
    <name type="scientific">Variovorax guangxiensis</name>
    <dbReference type="NCBI Taxonomy" id="1775474"/>
    <lineage>
        <taxon>Bacteria</taxon>
        <taxon>Pseudomonadati</taxon>
        <taxon>Pseudomonadota</taxon>
        <taxon>Betaproteobacteria</taxon>
        <taxon>Burkholderiales</taxon>
        <taxon>Comamonadaceae</taxon>
        <taxon>Variovorax</taxon>
    </lineage>
</organism>
<proteinExistence type="predicted"/>
<dbReference type="RefSeq" id="WP_126021512.1">
    <property type="nucleotide sequence ID" value="NZ_RXFT01000003.1"/>
</dbReference>
<sequence length="319" mass="36012">MDVATQPVPAVSSYSITSLIPATQAITIQLPPKSQDNMYLGLEPAMWGPVLTGLALLVTTAYQVWNTNRQLKEAREAAARQVESDREQARLDRTLESRKDLFDTFIDDYKKTASLIGDLPSRDMSEAGPDIEELSSMNATVNKIWLWAEVGTVLEVRELQAEINEHFFQAMMQCRPIWLARKRVTRIETKLQQLESEREQYLVAARTFVPYPEPSQDQKQRMISNLLASANAGINQGRVERNNELAEEGRLRSAYLTFVVARSAVLMDRLARIMTLARKELQVEGDTTLLEAQTAQFKRRVSAAIAQVQKELAEEAAKD</sequence>